<dbReference type="OrthoDB" id="7927554at2"/>
<dbReference type="EMBL" id="CP002083">
    <property type="protein sequence ID" value="ADJ23610.1"/>
    <property type="molecule type" value="Genomic_DNA"/>
</dbReference>
<organism evidence="3 4">
    <name type="scientific">Hyphomicrobium denitrificans (strain ATCC 51888 / DSM 1869 / NCIMB 11706 / TK 0415)</name>
    <dbReference type="NCBI Taxonomy" id="582899"/>
    <lineage>
        <taxon>Bacteria</taxon>
        <taxon>Pseudomonadati</taxon>
        <taxon>Pseudomonadota</taxon>
        <taxon>Alphaproteobacteria</taxon>
        <taxon>Hyphomicrobiales</taxon>
        <taxon>Hyphomicrobiaceae</taxon>
        <taxon>Hyphomicrobium</taxon>
    </lineage>
</organism>
<evidence type="ECO:0000256" key="1">
    <source>
        <dbReference type="SAM" id="MobiDB-lite"/>
    </source>
</evidence>
<evidence type="ECO:0000313" key="3">
    <source>
        <dbReference type="EMBL" id="ADJ23610.1"/>
    </source>
</evidence>
<dbReference type="HOGENOM" id="CLU_013628_0_0_5"/>
<protein>
    <submittedName>
        <fullName evidence="3">Uncharacterized protein</fullName>
    </submittedName>
</protein>
<feature type="region of interest" description="Disordered" evidence="1">
    <location>
        <begin position="281"/>
        <end position="304"/>
    </location>
</feature>
<feature type="chain" id="PRO_5003116539" evidence="2">
    <location>
        <begin position="30"/>
        <end position="622"/>
    </location>
</feature>
<reference evidence="4" key="1">
    <citation type="journal article" date="2011" name="J. Bacteriol.">
        <title>Genome sequences of eight morphologically diverse alphaproteobacteria.</title>
        <authorList>
            <consortium name="US DOE Joint Genome Institute"/>
            <person name="Brown P.J."/>
            <person name="Kysela D.T."/>
            <person name="Buechlein A."/>
            <person name="Hemmerich C."/>
            <person name="Brun Y.V."/>
        </authorList>
    </citation>
    <scope>NUCLEOTIDE SEQUENCE [LARGE SCALE GENOMIC DNA]</scope>
    <source>
        <strain evidence="4">ATCC 51888 / DSM 1869 / NCIB 11706 / TK 0415</strain>
    </source>
</reference>
<feature type="compositionally biased region" description="Low complexity" evidence="1">
    <location>
        <begin position="292"/>
        <end position="303"/>
    </location>
</feature>
<gene>
    <name evidence="3" type="ordered locus">Hden_1807</name>
</gene>
<evidence type="ECO:0000313" key="4">
    <source>
        <dbReference type="Proteomes" id="UP000002033"/>
    </source>
</evidence>
<sequence length="622" mass="65458" precursor="true">MTPRMSRYAAAVFAIVGMAMLLPAPSGWADEALDTSKLPRISGGKEIYASPLSTIFTAPSSVADTAAETLKVLSADGWQQYGRVSASEQANPDMVLASLKKGAQGLSVFINAAPAQNNATSVTYSGVPLEHDLPFPKNATEIKFDADRPHLKCTTPDTVEATSDFFRTELIARGWSPWSKEDSAKAAYADKKTEKGLFSYYVQDNQKPLILTLQKSDDGKTAVNLESIPPQILFAAKEAPEDKPEPTPQPSAPTAHDKLGDAMDALALDIMEQAKKATKDALAGVTAPQPPADARAAQASQPQSKLTALAGNSAPIPVPSTADGLDFDGSAGRLDYNSSSSVAEVVAFYRAEMPALGWSERKTVINQPNMVALEFHKGEQEVSLTIMKMGTSVNVTGAGSALQKEEAVAPDASASETSSGNDTTQALEADEAGGLPVPKPHSLSGSEKSLFRYSANASVPAKLASVLEFYRAELGKRGWTEDTSKAVIKPDEVVLYYTMPEGPAVLRLGRASGETTAQLSIRQTEAAKKSGLMPKPGQTKILFGNILETPATLVIAGKTIKIPGGAGSKAPDGPTLELAPGKHAYSLKGSKAPMANDTVEVAADEIWGLMVGPGGVLPVQMY</sequence>
<dbReference type="RefSeq" id="WP_013215769.1">
    <property type="nucleotide sequence ID" value="NC_014313.1"/>
</dbReference>
<dbReference type="Proteomes" id="UP000002033">
    <property type="component" value="Chromosome"/>
</dbReference>
<proteinExistence type="predicted"/>
<dbReference type="STRING" id="582899.Hden_1807"/>
<feature type="compositionally biased region" description="Polar residues" evidence="1">
    <location>
        <begin position="414"/>
        <end position="424"/>
    </location>
</feature>
<keyword evidence="4" id="KW-1185">Reference proteome</keyword>
<dbReference type="KEGG" id="hdn:Hden_1807"/>
<accession>D8JZ08</accession>
<dbReference type="AlphaFoldDB" id="D8JZ08"/>
<dbReference type="eggNOG" id="COG0021">
    <property type="taxonomic scope" value="Bacteria"/>
</dbReference>
<name>D8JZ08_HYPDA</name>
<keyword evidence="2" id="KW-0732">Signal</keyword>
<feature type="region of interest" description="Disordered" evidence="1">
    <location>
        <begin position="402"/>
        <end position="424"/>
    </location>
</feature>
<feature type="signal peptide" evidence="2">
    <location>
        <begin position="1"/>
        <end position="29"/>
    </location>
</feature>
<evidence type="ECO:0000256" key="2">
    <source>
        <dbReference type="SAM" id="SignalP"/>
    </source>
</evidence>